<evidence type="ECO:0000313" key="1">
    <source>
        <dbReference type="Proteomes" id="UP000790787"/>
    </source>
</evidence>
<dbReference type="Proteomes" id="UP000790787">
    <property type="component" value="Chromosome 17"/>
</dbReference>
<accession>A0AC58T427</accession>
<dbReference type="RefSeq" id="XP_075091984.1">
    <property type="nucleotide sequence ID" value="XM_075235883.1"/>
</dbReference>
<reference evidence="1" key="1">
    <citation type="journal article" date="2014" name="Nat. Commun.">
        <title>The tobacco genome sequence and its comparison with those of tomato and potato.</title>
        <authorList>
            <person name="Sierro N."/>
            <person name="Battey J.N."/>
            <person name="Ouadi S."/>
            <person name="Bakaher N."/>
            <person name="Bovet L."/>
            <person name="Willig A."/>
            <person name="Goepfert S."/>
            <person name="Peitsch M.C."/>
            <person name="Ivanov N.V."/>
        </authorList>
    </citation>
    <scope>NUCLEOTIDE SEQUENCE [LARGE SCALE GENOMIC DNA]</scope>
</reference>
<name>A0AC58T427_TOBAC</name>
<evidence type="ECO:0000313" key="2">
    <source>
        <dbReference type="RefSeq" id="XP_075091984.1"/>
    </source>
</evidence>
<proteinExistence type="predicted"/>
<reference evidence="2" key="2">
    <citation type="submission" date="2025-08" db="UniProtKB">
        <authorList>
            <consortium name="RefSeq"/>
        </authorList>
    </citation>
    <scope>IDENTIFICATION</scope>
    <source>
        <tissue evidence="2">Leaf</tissue>
    </source>
</reference>
<keyword evidence="1" id="KW-1185">Reference proteome</keyword>
<sequence>MQEELHQFESNNVWYLVPEPTDRTLIRMRWVFINKLDEFGNATRNKARLVVQGYNQEGGIDYDETFAPDARLKAITILIAFASHMKFKLFQMHVKSAFMNGY</sequence>
<gene>
    <name evidence="2" type="primary">LOC142172110</name>
</gene>
<organism evidence="1 2">
    <name type="scientific">Nicotiana tabacum</name>
    <name type="common">Common tobacco</name>
    <dbReference type="NCBI Taxonomy" id="4097"/>
    <lineage>
        <taxon>Eukaryota</taxon>
        <taxon>Viridiplantae</taxon>
        <taxon>Streptophyta</taxon>
        <taxon>Embryophyta</taxon>
        <taxon>Tracheophyta</taxon>
        <taxon>Spermatophyta</taxon>
        <taxon>Magnoliopsida</taxon>
        <taxon>eudicotyledons</taxon>
        <taxon>Gunneridae</taxon>
        <taxon>Pentapetalae</taxon>
        <taxon>asterids</taxon>
        <taxon>lamiids</taxon>
        <taxon>Solanales</taxon>
        <taxon>Solanaceae</taxon>
        <taxon>Nicotianoideae</taxon>
        <taxon>Nicotianeae</taxon>
        <taxon>Nicotiana</taxon>
    </lineage>
</organism>
<protein>
    <submittedName>
        <fullName evidence="2">Mitochondrial protein AtMg00820</fullName>
    </submittedName>
</protein>